<organism evidence="2 3">
    <name type="scientific">Aminipila luticellarii</name>
    <dbReference type="NCBI Taxonomy" id="2507160"/>
    <lineage>
        <taxon>Bacteria</taxon>
        <taxon>Bacillati</taxon>
        <taxon>Bacillota</taxon>
        <taxon>Clostridia</taxon>
        <taxon>Peptostreptococcales</taxon>
        <taxon>Anaerovoracaceae</taxon>
        <taxon>Aminipila</taxon>
    </lineage>
</organism>
<dbReference type="InterPro" id="IPR006485">
    <property type="entry name" value="Phage-like_holin"/>
</dbReference>
<feature type="transmembrane region" description="Helical" evidence="1">
    <location>
        <begin position="15"/>
        <end position="37"/>
    </location>
</feature>
<evidence type="ECO:0000256" key="1">
    <source>
        <dbReference type="SAM" id="Phobius"/>
    </source>
</evidence>
<reference evidence="2 3" key="1">
    <citation type="submission" date="2019-01" db="EMBL/GenBank/DDBJ databases">
        <title>Draft genomes of a novel of Aminipila strains.</title>
        <authorList>
            <person name="Ma S."/>
        </authorList>
    </citation>
    <scope>NUCLEOTIDE SEQUENCE [LARGE SCALE GENOMIC DNA]</scope>
    <source>
        <strain evidence="3">JN-39</strain>
    </source>
</reference>
<name>A0A410PTG0_9FIRM</name>
<dbReference type="KEGG" id="amij:EQM06_02435"/>
<feature type="transmembrane region" description="Helical" evidence="1">
    <location>
        <begin position="43"/>
        <end position="62"/>
    </location>
</feature>
<keyword evidence="1" id="KW-1133">Transmembrane helix</keyword>
<dbReference type="RefSeq" id="WP_128744834.1">
    <property type="nucleotide sequence ID" value="NZ_CP035281.1"/>
</dbReference>
<keyword evidence="1" id="KW-0812">Transmembrane</keyword>
<dbReference type="AlphaFoldDB" id="A0A410PTG0"/>
<dbReference type="Proteomes" id="UP000287601">
    <property type="component" value="Chromosome"/>
</dbReference>
<proteinExistence type="predicted"/>
<evidence type="ECO:0000313" key="2">
    <source>
        <dbReference type="EMBL" id="QAT42180.1"/>
    </source>
</evidence>
<dbReference type="NCBIfam" id="TIGR01598">
    <property type="entry name" value="holin_phiLC3"/>
    <property type="match status" value="1"/>
</dbReference>
<evidence type="ECO:0000313" key="3">
    <source>
        <dbReference type="Proteomes" id="UP000287601"/>
    </source>
</evidence>
<dbReference type="EMBL" id="CP035281">
    <property type="protein sequence ID" value="QAT42180.1"/>
    <property type="molecule type" value="Genomic_DNA"/>
</dbReference>
<protein>
    <submittedName>
        <fullName evidence="2">Phage holin</fullName>
    </submittedName>
</protein>
<gene>
    <name evidence="2" type="ORF">EQM06_02435</name>
</gene>
<accession>A0A410PTG0</accession>
<dbReference type="Pfam" id="PF04531">
    <property type="entry name" value="Phage_holin_1"/>
    <property type="match status" value="1"/>
</dbReference>
<sequence>MNINWKLRLKNKTTFTALAACIVAFVYQLLGIFGVTAPISQDQVTQAVGVIINILGMVGILVDPTTAGTSDSPRALTYEKPH</sequence>
<dbReference type="OrthoDB" id="3176072at2"/>
<keyword evidence="1" id="KW-0472">Membrane</keyword>
<keyword evidence="3" id="KW-1185">Reference proteome</keyword>